<gene>
    <name evidence="2" type="ORF">SAMN05661012_00601</name>
</gene>
<evidence type="ECO:0008006" key="4">
    <source>
        <dbReference type="Google" id="ProtNLM"/>
    </source>
</evidence>
<proteinExistence type="predicted"/>
<keyword evidence="1" id="KW-0812">Transmembrane</keyword>
<accession>A0A1K1MID2</accession>
<evidence type="ECO:0000313" key="2">
    <source>
        <dbReference type="EMBL" id="SFW22853.1"/>
    </source>
</evidence>
<feature type="transmembrane region" description="Helical" evidence="1">
    <location>
        <begin position="183"/>
        <end position="204"/>
    </location>
</feature>
<evidence type="ECO:0000256" key="1">
    <source>
        <dbReference type="SAM" id="Phobius"/>
    </source>
</evidence>
<feature type="transmembrane region" description="Helical" evidence="1">
    <location>
        <begin position="26"/>
        <end position="46"/>
    </location>
</feature>
<evidence type="ECO:0000313" key="3">
    <source>
        <dbReference type="Proteomes" id="UP000183788"/>
    </source>
</evidence>
<protein>
    <recommendedName>
        <fullName evidence="4">YhhN-like protein</fullName>
    </recommendedName>
</protein>
<feature type="transmembrane region" description="Helical" evidence="1">
    <location>
        <begin position="148"/>
        <end position="171"/>
    </location>
</feature>
<reference evidence="2 3" key="1">
    <citation type="submission" date="2016-11" db="EMBL/GenBank/DDBJ databases">
        <authorList>
            <person name="Jaros S."/>
            <person name="Januszkiewicz K."/>
            <person name="Wedrychowicz H."/>
        </authorList>
    </citation>
    <scope>NUCLEOTIDE SEQUENCE [LARGE SCALE GENOMIC DNA]</scope>
    <source>
        <strain evidence="2 3">DSM 784</strain>
    </source>
</reference>
<feature type="transmembrane region" description="Helical" evidence="1">
    <location>
        <begin position="106"/>
        <end position="127"/>
    </location>
</feature>
<dbReference type="EMBL" id="FPIZ01000002">
    <property type="protein sequence ID" value="SFW22853.1"/>
    <property type="molecule type" value="Genomic_DNA"/>
</dbReference>
<sequence>MEGIEFLLLIPFIMNFNILDRSGRSIFYYLISSAVFAGGSHLLAYLFGNNMWFFAIMCYIQFVILTHFFYQVFKNQLFKIILLIVLGLVTCFAVTDYVYLEGQKAYNSYAISIENFLLLLYGVIYFWELMRDEDLVKQSIFVNTLPNFWFNSGLFIFHCSNFMLSLAYNFLQHTEYDRSIQNATLSVTFIGGFAEVVLIFIGLLKAQKLRR</sequence>
<feature type="transmembrane region" description="Helical" evidence="1">
    <location>
        <begin position="80"/>
        <end position="100"/>
    </location>
</feature>
<dbReference type="AlphaFoldDB" id="A0A1K1MID2"/>
<organism evidence="2 3">
    <name type="scientific">Chitinophaga sancti</name>
    <dbReference type="NCBI Taxonomy" id="1004"/>
    <lineage>
        <taxon>Bacteria</taxon>
        <taxon>Pseudomonadati</taxon>
        <taxon>Bacteroidota</taxon>
        <taxon>Chitinophagia</taxon>
        <taxon>Chitinophagales</taxon>
        <taxon>Chitinophagaceae</taxon>
        <taxon>Chitinophaga</taxon>
    </lineage>
</organism>
<feature type="transmembrane region" description="Helical" evidence="1">
    <location>
        <begin position="52"/>
        <end position="73"/>
    </location>
</feature>
<name>A0A1K1MID2_9BACT</name>
<dbReference type="Proteomes" id="UP000183788">
    <property type="component" value="Unassembled WGS sequence"/>
</dbReference>
<keyword evidence="1" id="KW-0472">Membrane</keyword>
<keyword evidence="1" id="KW-1133">Transmembrane helix</keyword>
<dbReference type="STRING" id="1004.SAMN05661012_00601"/>